<evidence type="ECO:0000259" key="6">
    <source>
        <dbReference type="Pfam" id="PF00441"/>
    </source>
</evidence>
<dbReference type="EMBL" id="SPQT01000021">
    <property type="protein sequence ID" value="TFV43823.1"/>
    <property type="molecule type" value="Genomic_DNA"/>
</dbReference>
<reference evidence="9 10" key="1">
    <citation type="submission" date="2019-03" db="EMBL/GenBank/DDBJ databases">
        <title>Bradyrhizobium diversity isolated from nodules of Chamaecrista fasciculata.</title>
        <authorList>
            <person name="Klepa M.S."/>
            <person name="Urquiaga M.O."/>
            <person name="Hungria M."/>
            <person name="Delamuta J.R."/>
        </authorList>
    </citation>
    <scope>NUCLEOTIDE SEQUENCE [LARGE SCALE GENOMIC DNA]</scope>
    <source>
        <strain evidence="9 10">CNPSo 3448</strain>
    </source>
</reference>
<keyword evidence="4 5" id="KW-0274">FAD</keyword>
<feature type="domain" description="Adaptive response protein AidB N-terminal" evidence="8">
    <location>
        <begin position="13"/>
        <end position="172"/>
    </location>
</feature>
<dbReference type="InterPro" id="IPR006091">
    <property type="entry name" value="Acyl-CoA_Oxase/DH_mid-dom"/>
</dbReference>
<comment type="caution">
    <text evidence="9">The sequence shown here is derived from an EMBL/GenBank/DDBJ whole genome shotgun (WGS) entry which is preliminary data.</text>
</comment>
<comment type="similarity">
    <text evidence="2 5">Belongs to the acyl-CoA dehydrogenase family.</text>
</comment>
<evidence type="ECO:0000313" key="10">
    <source>
        <dbReference type="Proteomes" id="UP000297966"/>
    </source>
</evidence>
<comment type="cofactor">
    <cofactor evidence="1 5">
        <name>FAD</name>
        <dbReference type="ChEBI" id="CHEBI:57692"/>
    </cofactor>
</comment>
<dbReference type="InterPro" id="IPR009100">
    <property type="entry name" value="AcylCoA_DH/oxidase_NM_dom_sf"/>
</dbReference>
<proteinExistence type="inferred from homology"/>
<dbReference type="InterPro" id="IPR006089">
    <property type="entry name" value="Acyl-CoA_DH_CS"/>
</dbReference>
<dbReference type="PANTHER" id="PTHR42707">
    <property type="entry name" value="ACYL-COA DEHYDROGENASE"/>
    <property type="match status" value="1"/>
</dbReference>
<dbReference type="InterPro" id="IPR009075">
    <property type="entry name" value="AcylCo_DH/oxidase_C"/>
</dbReference>
<feature type="domain" description="Acyl-CoA oxidase/dehydrogenase middle" evidence="7">
    <location>
        <begin position="187"/>
        <end position="277"/>
    </location>
</feature>
<evidence type="ECO:0000256" key="5">
    <source>
        <dbReference type="RuleBase" id="RU362125"/>
    </source>
</evidence>
<dbReference type="Gene3D" id="1.20.140.10">
    <property type="entry name" value="Butyryl-CoA Dehydrogenase, subunit A, domain 3"/>
    <property type="match status" value="1"/>
</dbReference>
<dbReference type="InterPro" id="IPR036250">
    <property type="entry name" value="AcylCo_DH-like_C"/>
</dbReference>
<evidence type="ECO:0000259" key="7">
    <source>
        <dbReference type="Pfam" id="PF02770"/>
    </source>
</evidence>
<sequence length="547" mass="59303">MTQPSFATHEVFNQSPPFEDVDLFAVDRPLVEAVKANGGAKAERELSEFGKHWGSAAMADRGRAANENTPKLRSFDAKGNRRDQVEFHPAYHELMAHSAHAGVHNSTWTAEGKPAGDAAEVIRAAKFYIAAQVETGHLCPITMTRASVAALAMQPDLLARVMPVLSTRSYDPTFAPWWDKRGMTLGMGMTEKQGGTDVRANMTRAVRDGVAYRITGHKWFMSAPMCDAFLVLAQADEGLTCFFMPRFAPDGSVNAIQFQRLKDKLGNRSNASSEVEFVGAYAQAVGEAGKGIRTIIQMVQLTRQDCAIASTGLMRSGLAHALHHARHRSVFQKHLADQPLMQAVLSDMALHVEASVALVMRLCRAFDRTPHDAAEAAYMRLLTPAIKYWTCKSAPAFLYEAMECLGGNGYVEDGILARHYRESPVNAIWEGSGNVMCLDVLRALSREPEAAMAVLQSLAAETKGLPGAGEAAAFIGKTFRRADGERVARLAVEKLALLAAAAALNGVSPRHAELFAATRLAANHASMYGAVELESGDVRALLERALP</sequence>
<dbReference type="Gene3D" id="6.10.250.600">
    <property type="match status" value="1"/>
</dbReference>
<evidence type="ECO:0000256" key="3">
    <source>
        <dbReference type="ARBA" id="ARBA00022630"/>
    </source>
</evidence>
<accession>A0A4Y9LP53</accession>
<dbReference type="SUPFAM" id="SSF56645">
    <property type="entry name" value="Acyl-CoA dehydrogenase NM domain-like"/>
    <property type="match status" value="1"/>
</dbReference>
<evidence type="ECO:0000259" key="8">
    <source>
        <dbReference type="Pfam" id="PF18158"/>
    </source>
</evidence>
<dbReference type="OrthoDB" id="9771038at2"/>
<dbReference type="Pfam" id="PF02770">
    <property type="entry name" value="Acyl-CoA_dh_M"/>
    <property type="match status" value="1"/>
</dbReference>
<keyword evidence="5" id="KW-0560">Oxidoreductase</keyword>
<evidence type="ECO:0000256" key="2">
    <source>
        <dbReference type="ARBA" id="ARBA00009347"/>
    </source>
</evidence>
<gene>
    <name evidence="9" type="ORF">E4K65_30235</name>
</gene>
<keyword evidence="10" id="KW-1185">Reference proteome</keyword>
<keyword evidence="3 5" id="KW-0285">Flavoprotein</keyword>
<dbReference type="Pfam" id="PF18158">
    <property type="entry name" value="AidB_N"/>
    <property type="match status" value="1"/>
</dbReference>
<dbReference type="Pfam" id="PF00441">
    <property type="entry name" value="Acyl-CoA_dh_1"/>
    <property type="match status" value="1"/>
</dbReference>
<dbReference type="InterPro" id="IPR052904">
    <property type="entry name" value="Acyl-CoA_dehydrogenase-like"/>
</dbReference>
<dbReference type="PROSITE" id="PS00073">
    <property type="entry name" value="ACYL_COA_DH_2"/>
    <property type="match status" value="1"/>
</dbReference>
<evidence type="ECO:0000313" key="9">
    <source>
        <dbReference type="EMBL" id="TFV43823.1"/>
    </source>
</evidence>
<name>A0A4Y9LP53_9BRAD</name>
<evidence type="ECO:0000256" key="1">
    <source>
        <dbReference type="ARBA" id="ARBA00001974"/>
    </source>
</evidence>
<dbReference type="GO" id="GO:0003995">
    <property type="term" value="F:acyl-CoA dehydrogenase activity"/>
    <property type="evidence" value="ECO:0007669"/>
    <property type="project" value="InterPro"/>
</dbReference>
<evidence type="ECO:0000256" key="4">
    <source>
        <dbReference type="ARBA" id="ARBA00022827"/>
    </source>
</evidence>
<dbReference type="PANTHER" id="PTHR42707:SF3">
    <property type="entry name" value="ACYL-COA DEHYDROGENASE AIDB-RELATED"/>
    <property type="match status" value="1"/>
</dbReference>
<dbReference type="AlphaFoldDB" id="A0A4Y9LP53"/>
<dbReference type="Gene3D" id="2.40.110.20">
    <property type="match status" value="1"/>
</dbReference>
<dbReference type="Proteomes" id="UP000297966">
    <property type="component" value="Unassembled WGS sequence"/>
</dbReference>
<dbReference type="InterPro" id="IPR041504">
    <property type="entry name" value="AidB_N"/>
</dbReference>
<dbReference type="RefSeq" id="WP_135177236.1">
    <property type="nucleotide sequence ID" value="NZ_SPQT01000021.1"/>
</dbReference>
<dbReference type="SUPFAM" id="SSF47203">
    <property type="entry name" value="Acyl-CoA dehydrogenase C-terminal domain-like"/>
    <property type="match status" value="1"/>
</dbReference>
<feature type="domain" description="Acyl-CoA dehydrogenase/oxidase C-terminal" evidence="6">
    <location>
        <begin position="289"/>
        <end position="444"/>
    </location>
</feature>
<organism evidence="9 10">
    <name type="scientific">Bradyrhizobium niftali</name>
    <dbReference type="NCBI Taxonomy" id="2560055"/>
    <lineage>
        <taxon>Bacteria</taxon>
        <taxon>Pseudomonadati</taxon>
        <taxon>Pseudomonadota</taxon>
        <taxon>Alphaproteobacteria</taxon>
        <taxon>Hyphomicrobiales</taxon>
        <taxon>Nitrobacteraceae</taxon>
        <taxon>Bradyrhizobium</taxon>
    </lineage>
</organism>
<protein>
    <submittedName>
        <fullName evidence="9">DNA alkylation response protein</fullName>
    </submittedName>
</protein>